<organism evidence="1 2">
    <name type="scientific">Microbispora triticiradicis</name>
    <dbReference type="NCBI Taxonomy" id="2200763"/>
    <lineage>
        <taxon>Bacteria</taxon>
        <taxon>Bacillati</taxon>
        <taxon>Actinomycetota</taxon>
        <taxon>Actinomycetes</taxon>
        <taxon>Streptosporangiales</taxon>
        <taxon>Streptosporangiaceae</taxon>
        <taxon>Microbispora</taxon>
    </lineage>
</organism>
<dbReference type="RefSeq" id="WP_111700409.1">
    <property type="nucleotide sequence ID" value="NZ_QFZU02000063.1"/>
</dbReference>
<keyword evidence="2" id="KW-1185">Reference proteome</keyword>
<dbReference type="CDD" id="cd16413">
    <property type="entry name" value="DGQHR_domain"/>
    <property type="match status" value="1"/>
</dbReference>
<dbReference type="InterPro" id="IPR017601">
    <property type="entry name" value="DGQHR-contain_dom"/>
</dbReference>
<dbReference type="NCBIfam" id="NF041060">
    <property type="entry name" value="DpdB"/>
    <property type="match status" value="1"/>
</dbReference>
<reference evidence="1 2" key="1">
    <citation type="submission" date="2018-08" db="EMBL/GenBank/DDBJ databases">
        <title>Microbispora. triticiradicis sp. nov., a novel actinomycete isolated from the root of wheat (Triticum aestivum L.)).</title>
        <authorList>
            <person name="Han C."/>
        </authorList>
    </citation>
    <scope>NUCLEOTIDE SEQUENCE [LARGE SCALE GENOMIC DNA]</scope>
    <source>
        <strain evidence="1 2">NEAU-HRDPA2-9</strain>
    </source>
</reference>
<sequence>MADRYTLRLPALEVRQGSRRIYCFAVDGKRLHEFTAVSRIRRDPEEALHGYQRPEVANHIRAIRRYLESDHAILPNALVLAFDHRVRFEPAATTQSSVAYSVPGELLVPIDEAQSEEDKPAWLVDGQQRSAAIRDADVDEFPVAAVAFIADGEAEQRSQFILVNNTKPLPKGLIHELLPDTSGHLPPSYARRQLPAELMTRLNGTFHGPFYRTIATPTSPDGYIKDNSVLKMIEHSLYEGALYQYRDPSDGSGDVEMMLRHLNTFWGLVRDVFPEAWKLAPRKSRLTHGVGIQAMGFIMDRLTEHLPADSVDTHVVRKSLQRIRNFAQWTSGTWNFGEHGVRRWNSLQNTPADVRLLTDYLIRVIDGKEVHLLSEGTGKDI</sequence>
<dbReference type="InterPro" id="IPR017642">
    <property type="entry name" value="DNA_S_mod_DndB"/>
</dbReference>
<dbReference type="Pfam" id="PF14072">
    <property type="entry name" value="DndB"/>
    <property type="match status" value="1"/>
</dbReference>
<gene>
    <name evidence="1" type="ORF">DI270_014540</name>
</gene>
<protein>
    <submittedName>
        <fullName evidence="1">DGQHR domain-containing protein</fullName>
    </submittedName>
</protein>
<dbReference type="Proteomes" id="UP000262538">
    <property type="component" value="Unassembled WGS sequence"/>
</dbReference>
<dbReference type="NCBIfam" id="TIGR03187">
    <property type="entry name" value="DGQHR"/>
    <property type="match status" value="1"/>
</dbReference>
<evidence type="ECO:0000313" key="1">
    <source>
        <dbReference type="EMBL" id="RGA04253.1"/>
    </source>
</evidence>
<evidence type="ECO:0000313" key="2">
    <source>
        <dbReference type="Proteomes" id="UP000262538"/>
    </source>
</evidence>
<name>A0ABX9LJV3_9ACTN</name>
<proteinExistence type="predicted"/>
<comment type="caution">
    <text evidence="1">The sequence shown here is derived from an EMBL/GenBank/DDBJ whole genome shotgun (WGS) entry which is preliminary data.</text>
</comment>
<dbReference type="EMBL" id="QFZU02000063">
    <property type="protein sequence ID" value="RGA04253.1"/>
    <property type="molecule type" value="Genomic_DNA"/>
</dbReference>
<accession>A0ABX9LJV3</accession>